<evidence type="ECO:0000313" key="2">
    <source>
        <dbReference type="Proteomes" id="UP000193244"/>
    </source>
</evidence>
<accession>A0A1X7K2A4</accession>
<dbReference type="EMBL" id="FXAY01000003">
    <property type="protein sequence ID" value="SMG34931.1"/>
    <property type="molecule type" value="Genomic_DNA"/>
</dbReference>
<gene>
    <name evidence="1" type="ORF">SAMN06296010_2003</name>
</gene>
<name>A0A1X7K2A4_9MICO</name>
<dbReference type="Proteomes" id="UP000193244">
    <property type="component" value="Unassembled WGS sequence"/>
</dbReference>
<evidence type="ECO:0000313" key="1">
    <source>
        <dbReference type="EMBL" id="SMG34931.1"/>
    </source>
</evidence>
<dbReference type="STRING" id="150121.SAMN06296010_2003"/>
<sequence length="68" mass="7601">MNAIENALVLIAEAAAHGVTVAYNDREIGLWTHRDGWEPIPSELLEELDAAANEIWAVMHDYRTRAAK</sequence>
<reference evidence="2" key="1">
    <citation type="submission" date="2017-04" db="EMBL/GenBank/DDBJ databases">
        <authorList>
            <person name="Varghese N."/>
            <person name="Submissions S."/>
        </authorList>
    </citation>
    <scope>NUCLEOTIDE SEQUENCE [LARGE SCALE GENOMIC DNA]</scope>
    <source>
        <strain evidence="2">VKM Ac-2510</strain>
    </source>
</reference>
<dbReference type="AlphaFoldDB" id="A0A1X7K2A4"/>
<proteinExistence type="predicted"/>
<organism evidence="1 2">
    <name type="scientific">Agreia pratensis</name>
    <dbReference type="NCBI Taxonomy" id="150121"/>
    <lineage>
        <taxon>Bacteria</taxon>
        <taxon>Bacillati</taxon>
        <taxon>Actinomycetota</taxon>
        <taxon>Actinomycetes</taxon>
        <taxon>Micrococcales</taxon>
        <taxon>Microbacteriaceae</taxon>
        <taxon>Agreia</taxon>
    </lineage>
</organism>
<keyword evidence="2" id="KW-1185">Reference proteome</keyword>
<protein>
    <submittedName>
        <fullName evidence="1">Uncharacterized protein</fullName>
    </submittedName>
</protein>